<dbReference type="PANTHER" id="PTHR10587:SF128">
    <property type="entry name" value="POLYSACCHARIDE DEACETYLASE PDAB-RELATED"/>
    <property type="match status" value="1"/>
</dbReference>
<name>A0A7T7XL58_9SPIR</name>
<dbReference type="Gene3D" id="3.20.20.370">
    <property type="entry name" value="Glycoside hydrolase/deacetylase"/>
    <property type="match status" value="1"/>
</dbReference>
<dbReference type="InterPro" id="IPR002509">
    <property type="entry name" value="NODB_dom"/>
</dbReference>
<protein>
    <submittedName>
        <fullName evidence="2">Polysaccharide deacetylase family protein</fullName>
    </submittedName>
</protein>
<dbReference type="InterPro" id="IPR050248">
    <property type="entry name" value="Polysacc_deacetylase_ArnD"/>
</dbReference>
<dbReference type="Pfam" id="PF01522">
    <property type="entry name" value="Polysacc_deac_1"/>
    <property type="match status" value="1"/>
</dbReference>
<dbReference type="SUPFAM" id="SSF82171">
    <property type="entry name" value="DPP6 N-terminal domain-like"/>
    <property type="match status" value="1"/>
</dbReference>
<feature type="domain" description="NodB homology" evidence="1">
    <location>
        <begin position="555"/>
        <end position="754"/>
    </location>
</feature>
<evidence type="ECO:0000313" key="3">
    <source>
        <dbReference type="Proteomes" id="UP000595917"/>
    </source>
</evidence>
<dbReference type="AlphaFoldDB" id="A0A7T7XL58"/>
<proteinExistence type="predicted"/>
<evidence type="ECO:0000313" key="2">
    <source>
        <dbReference type="EMBL" id="QQO08320.1"/>
    </source>
</evidence>
<evidence type="ECO:0000259" key="1">
    <source>
        <dbReference type="PROSITE" id="PS51677"/>
    </source>
</evidence>
<dbReference type="RefSeq" id="WP_215625626.1">
    <property type="nucleotide sequence ID" value="NZ_CP067089.2"/>
</dbReference>
<dbReference type="KEGG" id="bhc:JFL75_15485"/>
<keyword evidence="3" id="KW-1185">Reference proteome</keyword>
<sequence>MRKTAIPRISAVFILLLCSVFSGFASVVFSGLDLSENNELLFYADSDGNGAYPQGALFSASLGTLETRQLSAFPEKIDLIENGRTIQIRNSFGTVRVPVTGGLPRSIPGFPSFADGAPVLGGRVESMAPSRDGRWVLYIEPVSPAYGNLVMVDALSGARTVISENIERPGSYFPACWSPDSRVFVYNRGDTLYYYAINTAAGTVDERYRIIGKGTVKSVYWGFSGDFFYLRGSTVYRVRSSDLFARTMYADFLEIGSIAGKIPFEFDQNFDQFWVSPDSRSMLLAKGGRNLFYYPLGIDDYSAAGESSLPYVFIPRSGSDITVLWSASGLVTVIVSSPRREGAATSAYRLNTISESSARIFSPLEIPMGSGAALSPDGTKALLWGAEGMVLYDYINWKQISSLRTVPVYAGIWTGNDEIIVGDAQKIERLRLSGQGNLICLSSAQRYGFEEKTSRIMALSGNSWYATDGTSPWRQVASPVLRNQSQVSGQYRVYLERQASGPYANIPMIRNIVSVGTFPLLPSGENLFEAIPDVSDTMDTAVAGVFAHGKRTGLREVALCFDLMDDSEGLPLILNTLSQFNIRATFFLNGEFIRRHPDAAREISDAGHECASMFFAPIDLSDARYRINREFITRGLARNEDEFFKAASAELSLLWHAPYYAASAEIVTAAASAGYRTIGRDVDPMDWILREDAKRIGISQFGASAMVDRIMAQKKPGSIIPVRLGLLPGGRDDYLFSRIDVLLDALIRAGYSVVPVSTLIEHSR</sequence>
<accession>A0A7T7XL58</accession>
<dbReference type="GO" id="GO:0005975">
    <property type="term" value="P:carbohydrate metabolic process"/>
    <property type="evidence" value="ECO:0007669"/>
    <property type="project" value="InterPro"/>
</dbReference>
<dbReference type="InterPro" id="IPR011330">
    <property type="entry name" value="Glyco_hydro/deAcase_b/a-brl"/>
</dbReference>
<gene>
    <name evidence="2" type="ORF">JFL75_15485</name>
</gene>
<dbReference type="PANTHER" id="PTHR10587">
    <property type="entry name" value="GLYCOSYL TRANSFERASE-RELATED"/>
    <property type="match status" value="1"/>
</dbReference>
<dbReference type="SUPFAM" id="SSF88713">
    <property type="entry name" value="Glycoside hydrolase/deacetylase"/>
    <property type="match status" value="1"/>
</dbReference>
<reference evidence="2" key="1">
    <citation type="submission" date="2021-01" db="EMBL/GenBank/DDBJ databases">
        <title>Description of Breznakiella homolactica.</title>
        <authorList>
            <person name="Song Y."/>
            <person name="Brune A."/>
        </authorList>
    </citation>
    <scope>NUCLEOTIDE SEQUENCE</scope>
    <source>
        <strain evidence="2">RmG30</strain>
    </source>
</reference>
<dbReference type="EMBL" id="CP067089">
    <property type="protein sequence ID" value="QQO08320.1"/>
    <property type="molecule type" value="Genomic_DNA"/>
</dbReference>
<dbReference type="GO" id="GO:0016020">
    <property type="term" value="C:membrane"/>
    <property type="evidence" value="ECO:0007669"/>
    <property type="project" value="TreeGrafter"/>
</dbReference>
<dbReference type="Proteomes" id="UP000595917">
    <property type="component" value="Chromosome"/>
</dbReference>
<organism evidence="2 3">
    <name type="scientific">Breznakiella homolactica</name>
    <dbReference type="NCBI Taxonomy" id="2798577"/>
    <lineage>
        <taxon>Bacteria</taxon>
        <taxon>Pseudomonadati</taxon>
        <taxon>Spirochaetota</taxon>
        <taxon>Spirochaetia</taxon>
        <taxon>Spirochaetales</taxon>
        <taxon>Breznakiellaceae</taxon>
        <taxon>Breznakiella</taxon>
    </lineage>
</organism>
<dbReference type="GO" id="GO:0016810">
    <property type="term" value="F:hydrolase activity, acting on carbon-nitrogen (but not peptide) bonds"/>
    <property type="evidence" value="ECO:0007669"/>
    <property type="project" value="InterPro"/>
</dbReference>
<dbReference type="PROSITE" id="PS51677">
    <property type="entry name" value="NODB"/>
    <property type="match status" value="1"/>
</dbReference>
<dbReference type="CDD" id="cd10917">
    <property type="entry name" value="CE4_NodB_like_6s_7s"/>
    <property type="match status" value="1"/>
</dbReference>